<name>A0A8J6Q9Z2_9FLAO</name>
<reference evidence="1" key="1">
    <citation type="journal article" date="2013" name="Int. J. Syst. Evol. Microbiol.">
        <title>Aestuariibaculum suncheonense gen. nov., sp. nov., a marine bacterium of the family Flavobacteriaceae isolated from a tidal flat and emended descriptions of the genera Gaetbulibacter and Tamlana.</title>
        <authorList>
            <person name="Jeong S.H."/>
            <person name="Park M.S."/>
            <person name="Jin H.M."/>
            <person name="Lee K."/>
            <person name="Park W."/>
            <person name="Jeon C.O."/>
        </authorList>
    </citation>
    <scope>NUCLEOTIDE SEQUENCE</scope>
    <source>
        <strain evidence="1">SC17</strain>
    </source>
</reference>
<sequence length="332" mass="38503">MQELFIQSLKNKTNNTNSFVNEIAEILDIGYDAAYRRINLKTSLTLDESVKLAKHFNISLNKLFEIGNKNSIVTELSPPINDVKGLEHWIRESTKHVITVKKIKNAQFIYSSKDIPIFHTLTDSLLTRYKMYVWLKDLNVEMAKSKISFDDWVQTIPKSLLTSAFDLGEIYKHTNIIELWSDNTVNGSIQQVLYYFEAGLVSKEYALQICDDIRDVINHVEDKTINQSIGVQNSSNSFMLYKCDLQTLSNTIMVITPYGKIFFSPFTVLSYFKVEHKETCEMMYEFLQKLMSNSKLLTTTGERDRTIFFKKVHQKISIAKERINMGDKMTYI</sequence>
<evidence type="ECO:0008006" key="3">
    <source>
        <dbReference type="Google" id="ProtNLM"/>
    </source>
</evidence>
<protein>
    <recommendedName>
        <fullName evidence="3">Transcription regulator BetR N-terminal domain-containing protein</fullName>
    </recommendedName>
</protein>
<proteinExistence type="predicted"/>
<evidence type="ECO:0000313" key="2">
    <source>
        <dbReference type="Proteomes" id="UP000602057"/>
    </source>
</evidence>
<gene>
    <name evidence="1" type="ORF">ICJ84_12990</name>
</gene>
<accession>A0A8J6Q9Z2</accession>
<evidence type="ECO:0000313" key="1">
    <source>
        <dbReference type="EMBL" id="MBD0836351.1"/>
    </source>
</evidence>
<dbReference type="EMBL" id="JACVXC010000005">
    <property type="protein sequence ID" value="MBD0836351.1"/>
    <property type="molecule type" value="Genomic_DNA"/>
</dbReference>
<reference evidence="1" key="2">
    <citation type="submission" date="2020-09" db="EMBL/GenBank/DDBJ databases">
        <authorList>
            <person name="Wu Z."/>
        </authorList>
    </citation>
    <scope>NUCLEOTIDE SEQUENCE</scope>
    <source>
        <strain evidence="1">SC17</strain>
    </source>
</reference>
<dbReference type="RefSeq" id="WP_188216845.1">
    <property type="nucleotide sequence ID" value="NZ_BAABGH010000002.1"/>
</dbReference>
<comment type="caution">
    <text evidence="1">The sequence shown here is derived from an EMBL/GenBank/DDBJ whole genome shotgun (WGS) entry which is preliminary data.</text>
</comment>
<organism evidence="1 2">
    <name type="scientific">Aestuariibaculum suncheonense</name>
    <dbReference type="NCBI Taxonomy" id="1028745"/>
    <lineage>
        <taxon>Bacteria</taxon>
        <taxon>Pseudomonadati</taxon>
        <taxon>Bacteroidota</taxon>
        <taxon>Flavobacteriia</taxon>
        <taxon>Flavobacteriales</taxon>
        <taxon>Flavobacteriaceae</taxon>
    </lineage>
</organism>
<keyword evidence="2" id="KW-1185">Reference proteome</keyword>
<dbReference type="AlphaFoldDB" id="A0A8J6Q9Z2"/>
<dbReference type="Proteomes" id="UP000602057">
    <property type="component" value="Unassembled WGS sequence"/>
</dbReference>